<proteinExistence type="inferred from homology"/>
<dbReference type="GO" id="GO:0030791">
    <property type="term" value="F:arsenite methyltransferase activity"/>
    <property type="evidence" value="ECO:0007669"/>
    <property type="project" value="UniProtKB-EC"/>
</dbReference>
<dbReference type="AlphaFoldDB" id="A0A6N7WZQ0"/>
<accession>A0A6N7WZQ0</accession>
<reference evidence="10 11" key="1">
    <citation type="submission" date="2019-08" db="EMBL/GenBank/DDBJ databases">
        <title>In-depth cultivation of the pig gut microbiome towards novel bacterial diversity and tailored functional studies.</title>
        <authorList>
            <person name="Wylensek D."/>
            <person name="Hitch T.C.A."/>
            <person name="Clavel T."/>
        </authorList>
    </citation>
    <scope>NUCLEOTIDE SEQUENCE [LARGE SCALE GENOMIC DNA]</scope>
    <source>
        <strain evidence="10 11">WCA-SAB-591-4A-A</strain>
    </source>
</reference>
<keyword evidence="10" id="KW-0489">Methyltransferase</keyword>
<dbReference type="Gene3D" id="3.40.50.150">
    <property type="entry name" value="Vaccinia Virus protein VP39"/>
    <property type="match status" value="1"/>
</dbReference>
<evidence type="ECO:0000256" key="3">
    <source>
        <dbReference type="ARBA" id="ARBA00034487"/>
    </source>
</evidence>
<dbReference type="EC" id="2.1.1.137" evidence="4"/>
<dbReference type="Proteomes" id="UP000440713">
    <property type="component" value="Unassembled WGS sequence"/>
</dbReference>
<comment type="similarity">
    <text evidence="3">Belongs to the methyltransferase superfamily. Arsenite methyltransferase family.</text>
</comment>
<keyword evidence="11" id="KW-1185">Reference proteome</keyword>
<evidence type="ECO:0000256" key="1">
    <source>
        <dbReference type="ARBA" id="ARBA00022679"/>
    </source>
</evidence>
<dbReference type="SUPFAM" id="SSF53335">
    <property type="entry name" value="S-adenosyl-L-methionine-dependent methyltransferases"/>
    <property type="match status" value="1"/>
</dbReference>
<organism evidence="10 11">
    <name type="scientific">Peptostreptococcus porci</name>
    <dbReference type="NCBI Taxonomy" id="2652282"/>
    <lineage>
        <taxon>Bacteria</taxon>
        <taxon>Bacillati</taxon>
        <taxon>Bacillota</taxon>
        <taxon>Clostridia</taxon>
        <taxon>Peptostreptococcales</taxon>
        <taxon>Peptostreptococcaceae</taxon>
        <taxon>Peptostreptococcus</taxon>
    </lineage>
</organism>
<dbReference type="CDD" id="cd02440">
    <property type="entry name" value="AdoMet_MTases"/>
    <property type="match status" value="1"/>
</dbReference>
<dbReference type="InterPro" id="IPR029063">
    <property type="entry name" value="SAM-dependent_MTases_sf"/>
</dbReference>
<dbReference type="EMBL" id="VUNE01000002">
    <property type="protein sequence ID" value="MST62278.1"/>
    <property type="molecule type" value="Genomic_DNA"/>
</dbReference>
<dbReference type="RefSeq" id="WP_154537672.1">
    <property type="nucleotide sequence ID" value="NZ_VUNE01000002.1"/>
</dbReference>
<evidence type="ECO:0000313" key="10">
    <source>
        <dbReference type="EMBL" id="MST62278.1"/>
    </source>
</evidence>
<gene>
    <name evidence="10" type="ORF">FYJ71_04720</name>
</gene>
<protein>
    <recommendedName>
        <fullName evidence="5">Arsenite methyltransferase</fullName>
        <ecNumber evidence="4">2.1.1.137</ecNumber>
    </recommendedName>
</protein>
<dbReference type="GO" id="GO:0032259">
    <property type="term" value="P:methylation"/>
    <property type="evidence" value="ECO:0007669"/>
    <property type="project" value="UniProtKB-KW"/>
</dbReference>
<evidence type="ECO:0000256" key="8">
    <source>
        <dbReference type="ARBA" id="ARBA00048428"/>
    </source>
</evidence>
<dbReference type="InterPro" id="IPR026669">
    <property type="entry name" value="Arsenite_MeTrfase-like"/>
</dbReference>
<sequence length="190" mass="20881">MEKNEIKTVVTEFYSEIAKGSNNSEKDDISKSIGYSQEDLNSIPNEANLGLGCGNPQKIAEPQKGEIVVDLGCGRGMDVFLASKKVGNDGMAIGIDMTYDMLSRAREIAKKNDFKNVDFRLGEIENIPVGDNLADVVLSNCVINLSTDKQRVYDEIFRILKPGGRFGISDITLDIPLPNEVVEDPRMYGS</sequence>
<dbReference type="InterPro" id="IPR025714">
    <property type="entry name" value="Methyltranfer_dom"/>
</dbReference>
<evidence type="ECO:0000313" key="11">
    <source>
        <dbReference type="Proteomes" id="UP000440713"/>
    </source>
</evidence>
<comment type="catalytic activity">
    <reaction evidence="8">
        <text>arsenic triglutathione + 3 [thioredoxin]-dithiol + 3 S-adenosyl-L-methionine = trimethylarsine + 3 [thioredoxin]-disulfide + 3 glutathione + 3 S-adenosyl-L-homocysteine + 3 H(+)</text>
        <dbReference type="Rhea" id="RHEA:69432"/>
        <dbReference type="Rhea" id="RHEA-COMP:10698"/>
        <dbReference type="Rhea" id="RHEA-COMP:10700"/>
        <dbReference type="ChEBI" id="CHEBI:15378"/>
        <dbReference type="ChEBI" id="CHEBI:27130"/>
        <dbReference type="ChEBI" id="CHEBI:29950"/>
        <dbReference type="ChEBI" id="CHEBI:50058"/>
        <dbReference type="ChEBI" id="CHEBI:57856"/>
        <dbReference type="ChEBI" id="CHEBI:57925"/>
        <dbReference type="ChEBI" id="CHEBI:59789"/>
        <dbReference type="ChEBI" id="CHEBI:183640"/>
        <dbReference type="EC" id="2.1.1.137"/>
    </reaction>
</comment>
<feature type="domain" description="Methyltransferase" evidence="9">
    <location>
        <begin position="63"/>
        <end position="188"/>
    </location>
</feature>
<name>A0A6N7WZQ0_9FIRM</name>
<dbReference type="PANTHER" id="PTHR43675:SF8">
    <property type="entry name" value="ARSENITE METHYLTRANSFERASE"/>
    <property type="match status" value="1"/>
</dbReference>
<evidence type="ECO:0000256" key="5">
    <source>
        <dbReference type="ARBA" id="ARBA00034545"/>
    </source>
</evidence>
<keyword evidence="2" id="KW-0949">S-adenosyl-L-methionine</keyword>
<dbReference type="Pfam" id="PF13847">
    <property type="entry name" value="Methyltransf_31"/>
    <property type="match status" value="1"/>
</dbReference>
<evidence type="ECO:0000259" key="9">
    <source>
        <dbReference type="Pfam" id="PF13847"/>
    </source>
</evidence>
<evidence type="ECO:0000256" key="6">
    <source>
        <dbReference type="ARBA" id="ARBA00047941"/>
    </source>
</evidence>
<evidence type="ECO:0000256" key="7">
    <source>
        <dbReference type="ARBA" id="ARBA00047943"/>
    </source>
</evidence>
<comment type="catalytic activity">
    <reaction evidence="7">
        <text>arsenic triglutathione + 2 [thioredoxin]-dithiol + 2 S-adenosyl-L-methionine + H2O = dimethylarsinous acid + 2 [thioredoxin]-disulfide + 3 glutathione + 2 S-adenosyl-L-homocysteine + 2 H(+)</text>
        <dbReference type="Rhea" id="RHEA:69464"/>
        <dbReference type="Rhea" id="RHEA-COMP:10698"/>
        <dbReference type="Rhea" id="RHEA-COMP:10700"/>
        <dbReference type="ChEBI" id="CHEBI:15377"/>
        <dbReference type="ChEBI" id="CHEBI:15378"/>
        <dbReference type="ChEBI" id="CHEBI:23808"/>
        <dbReference type="ChEBI" id="CHEBI:29950"/>
        <dbReference type="ChEBI" id="CHEBI:50058"/>
        <dbReference type="ChEBI" id="CHEBI:57856"/>
        <dbReference type="ChEBI" id="CHEBI:57925"/>
        <dbReference type="ChEBI" id="CHEBI:59789"/>
        <dbReference type="ChEBI" id="CHEBI:183640"/>
        <dbReference type="EC" id="2.1.1.137"/>
    </reaction>
</comment>
<dbReference type="PANTHER" id="PTHR43675">
    <property type="entry name" value="ARSENITE METHYLTRANSFERASE"/>
    <property type="match status" value="1"/>
</dbReference>
<comment type="caution">
    <text evidence="10">The sequence shown here is derived from an EMBL/GenBank/DDBJ whole genome shotgun (WGS) entry which is preliminary data.</text>
</comment>
<comment type="catalytic activity">
    <reaction evidence="6">
        <text>arsenic triglutathione + [thioredoxin]-dithiol + S-adenosyl-L-methionine + 2 H2O = methylarsonous acid + [thioredoxin]-disulfide + 3 glutathione + S-adenosyl-L-homocysteine + H(+)</text>
        <dbReference type="Rhea" id="RHEA:69460"/>
        <dbReference type="Rhea" id="RHEA-COMP:10698"/>
        <dbReference type="Rhea" id="RHEA-COMP:10700"/>
        <dbReference type="ChEBI" id="CHEBI:15377"/>
        <dbReference type="ChEBI" id="CHEBI:15378"/>
        <dbReference type="ChEBI" id="CHEBI:17826"/>
        <dbReference type="ChEBI" id="CHEBI:29950"/>
        <dbReference type="ChEBI" id="CHEBI:50058"/>
        <dbReference type="ChEBI" id="CHEBI:57856"/>
        <dbReference type="ChEBI" id="CHEBI:57925"/>
        <dbReference type="ChEBI" id="CHEBI:59789"/>
        <dbReference type="ChEBI" id="CHEBI:183640"/>
        <dbReference type="EC" id="2.1.1.137"/>
    </reaction>
</comment>
<evidence type="ECO:0000256" key="4">
    <source>
        <dbReference type="ARBA" id="ARBA00034521"/>
    </source>
</evidence>
<keyword evidence="1 10" id="KW-0808">Transferase</keyword>
<evidence type="ECO:0000256" key="2">
    <source>
        <dbReference type="ARBA" id="ARBA00022691"/>
    </source>
</evidence>